<gene>
    <name evidence="3" type="ORF">JL106_02180</name>
</gene>
<name>A0A938YAL0_9ACTN</name>
<feature type="compositionally biased region" description="Low complexity" evidence="1">
    <location>
        <begin position="1"/>
        <end position="13"/>
    </location>
</feature>
<proteinExistence type="predicted"/>
<evidence type="ECO:0000256" key="1">
    <source>
        <dbReference type="SAM" id="MobiDB-lite"/>
    </source>
</evidence>
<evidence type="ECO:0000313" key="4">
    <source>
        <dbReference type="Proteomes" id="UP000663792"/>
    </source>
</evidence>
<comment type="caution">
    <text evidence="3">The sequence shown here is derived from an EMBL/GenBank/DDBJ whole genome shotgun (WGS) entry which is preliminary data.</text>
</comment>
<sequence length="342" mass="35832">MTAAVAAVPTPAARRPDPWRAGAHPGSIIFSTPEQPPAMWGHRGEVLWAEGESLLLVGTPGVGKTTLAGQLLRGRLGLSDDLLGYPIRATSSRVLYLAMDRPGQVVRSLRRQFHHTDERVLADRLVIWKGPPPVDLAQDDGALLRLAEIHGADTVVVDSLKDAAVGLTEDIVGAAYNRARQVALAAGVQVLELHHTTKRGPNGAKPTALADVYGSAWITAGAGSVLMLIGDAGDPVVSMHHLKQPAEVVGPLTLQHDAAHGSTTVVGDTDPRTLLRASGARGVTAKTLAEALFGTPDRNAIEKARRKLDALVRAGAAVKVPDPSHTSGGTPESVYVIPDKAA</sequence>
<dbReference type="RefSeq" id="WP_328841041.1">
    <property type="nucleotide sequence ID" value="NZ_JAERWK010000003.1"/>
</dbReference>
<keyword evidence="4" id="KW-1185">Reference proteome</keyword>
<dbReference type="InterPro" id="IPR003593">
    <property type="entry name" value="AAA+_ATPase"/>
</dbReference>
<dbReference type="SUPFAM" id="SSF52540">
    <property type="entry name" value="P-loop containing nucleoside triphosphate hydrolases"/>
    <property type="match status" value="1"/>
</dbReference>
<dbReference type="Pfam" id="PF13481">
    <property type="entry name" value="AAA_25"/>
    <property type="match status" value="1"/>
</dbReference>
<dbReference type="Proteomes" id="UP000663792">
    <property type="component" value="Unassembled WGS sequence"/>
</dbReference>
<dbReference type="InterPro" id="IPR027417">
    <property type="entry name" value="P-loop_NTPase"/>
</dbReference>
<protein>
    <submittedName>
        <fullName evidence="3">AAA family ATPase</fullName>
    </submittedName>
</protein>
<feature type="domain" description="AAA+ ATPase" evidence="2">
    <location>
        <begin position="50"/>
        <end position="290"/>
    </location>
</feature>
<evidence type="ECO:0000259" key="2">
    <source>
        <dbReference type="SMART" id="SM00382"/>
    </source>
</evidence>
<evidence type="ECO:0000313" key="3">
    <source>
        <dbReference type="EMBL" id="MBM9466086.1"/>
    </source>
</evidence>
<feature type="region of interest" description="Disordered" evidence="1">
    <location>
        <begin position="1"/>
        <end position="21"/>
    </location>
</feature>
<dbReference type="EMBL" id="JAERWK010000003">
    <property type="protein sequence ID" value="MBM9466086.1"/>
    <property type="molecule type" value="Genomic_DNA"/>
</dbReference>
<dbReference type="AlphaFoldDB" id="A0A938YAL0"/>
<accession>A0A938YAL0</accession>
<organism evidence="3 4">
    <name type="scientific">Nakamurella leprariae</name>
    <dbReference type="NCBI Taxonomy" id="2803911"/>
    <lineage>
        <taxon>Bacteria</taxon>
        <taxon>Bacillati</taxon>
        <taxon>Actinomycetota</taxon>
        <taxon>Actinomycetes</taxon>
        <taxon>Nakamurellales</taxon>
        <taxon>Nakamurellaceae</taxon>
        <taxon>Nakamurella</taxon>
    </lineage>
</organism>
<reference evidence="3" key="1">
    <citation type="submission" date="2021-01" db="EMBL/GenBank/DDBJ databases">
        <title>YIM 132084 draft genome.</title>
        <authorList>
            <person name="An D."/>
        </authorList>
    </citation>
    <scope>NUCLEOTIDE SEQUENCE</scope>
    <source>
        <strain evidence="3">YIM 132084</strain>
    </source>
</reference>
<dbReference type="SMART" id="SM00382">
    <property type="entry name" value="AAA"/>
    <property type="match status" value="1"/>
</dbReference>
<dbReference type="Gene3D" id="3.40.50.300">
    <property type="entry name" value="P-loop containing nucleotide triphosphate hydrolases"/>
    <property type="match status" value="1"/>
</dbReference>